<dbReference type="Proteomes" id="UP000799444">
    <property type="component" value="Unassembled WGS sequence"/>
</dbReference>
<name>A0A9P4R4Q7_9PLEO</name>
<dbReference type="AlphaFoldDB" id="A0A9P4R4Q7"/>
<accession>A0A9P4R4Q7</accession>
<reference evidence="1" key="1">
    <citation type="journal article" date="2020" name="Stud. Mycol.">
        <title>101 Dothideomycetes genomes: a test case for predicting lifestyles and emergence of pathogens.</title>
        <authorList>
            <person name="Haridas S."/>
            <person name="Albert R."/>
            <person name="Binder M."/>
            <person name="Bloem J."/>
            <person name="Labutti K."/>
            <person name="Salamov A."/>
            <person name="Andreopoulos B."/>
            <person name="Baker S."/>
            <person name="Barry K."/>
            <person name="Bills G."/>
            <person name="Bluhm B."/>
            <person name="Cannon C."/>
            <person name="Castanera R."/>
            <person name="Culley D."/>
            <person name="Daum C."/>
            <person name="Ezra D."/>
            <person name="Gonzalez J."/>
            <person name="Henrissat B."/>
            <person name="Kuo A."/>
            <person name="Liang C."/>
            <person name="Lipzen A."/>
            <person name="Lutzoni F."/>
            <person name="Magnuson J."/>
            <person name="Mondo S."/>
            <person name="Nolan M."/>
            <person name="Ohm R."/>
            <person name="Pangilinan J."/>
            <person name="Park H.-J."/>
            <person name="Ramirez L."/>
            <person name="Alfaro M."/>
            <person name="Sun H."/>
            <person name="Tritt A."/>
            <person name="Yoshinaga Y."/>
            <person name="Zwiers L.-H."/>
            <person name="Turgeon B."/>
            <person name="Goodwin S."/>
            <person name="Spatafora J."/>
            <person name="Crous P."/>
            <person name="Grigoriev I."/>
        </authorList>
    </citation>
    <scope>NUCLEOTIDE SEQUENCE</scope>
    <source>
        <strain evidence="1">CBS 125425</strain>
    </source>
</reference>
<keyword evidence="2" id="KW-1185">Reference proteome</keyword>
<organism evidence="1 2">
    <name type="scientific">Polyplosphaeria fusca</name>
    <dbReference type="NCBI Taxonomy" id="682080"/>
    <lineage>
        <taxon>Eukaryota</taxon>
        <taxon>Fungi</taxon>
        <taxon>Dikarya</taxon>
        <taxon>Ascomycota</taxon>
        <taxon>Pezizomycotina</taxon>
        <taxon>Dothideomycetes</taxon>
        <taxon>Pleosporomycetidae</taxon>
        <taxon>Pleosporales</taxon>
        <taxon>Tetraplosphaeriaceae</taxon>
        <taxon>Polyplosphaeria</taxon>
    </lineage>
</organism>
<comment type="caution">
    <text evidence="1">The sequence shown here is derived from an EMBL/GenBank/DDBJ whole genome shotgun (WGS) entry which is preliminary data.</text>
</comment>
<sequence>MAWRMAFSSCLTPKTCSASKFQTDSPARRSAMAGNLGVPGSVSGMNFEHSGTLMQFGSPYARPVCATSMRLGLTEIFTRIAAALNSTELVRHNSTNCATTCVAWKAGTKEPRHLASTQTGCPGSKFSSICRHGQRRDVMGLIKSIAPDQAFASDNDPTKSRRIGKERRLRSGLAARLCSDRRSVSGMLQKVASPTSQSGCSYV</sequence>
<gene>
    <name evidence="1" type="ORF">EJ04DRAFT_150686</name>
</gene>
<proteinExistence type="predicted"/>
<evidence type="ECO:0000313" key="2">
    <source>
        <dbReference type="Proteomes" id="UP000799444"/>
    </source>
</evidence>
<protein>
    <submittedName>
        <fullName evidence="1">Uncharacterized protein</fullName>
    </submittedName>
</protein>
<evidence type="ECO:0000313" key="1">
    <source>
        <dbReference type="EMBL" id="KAF2736762.1"/>
    </source>
</evidence>
<dbReference type="EMBL" id="ML996122">
    <property type="protein sequence ID" value="KAF2736762.1"/>
    <property type="molecule type" value="Genomic_DNA"/>
</dbReference>